<keyword evidence="1" id="KW-0472">Membrane</keyword>
<accession>A0ABQ3KUG2</accession>
<keyword evidence="1" id="KW-1133">Transmembrane helix</keyword>
<proteinExistence type="predicted"/>
<keyword evidence="3" id="KW-1185">Reference proteome</keyword>
<organism evidence="2 3">
    <name type="scientific">Alishewanella longhuensis</name>
    <dbReference type="NCBI Taxonomy" id="1091037"/>
    <lineage>
        <taxon>Bacteria</taxon>
        <taxon>Pseudomonadati</taxon>
        <taxon>Pseudomonadota</taxon>
        <taxon>Gammaproteobacteria</taxon>
        <taxon>Alteromonadales</taxon>
        <taxon>Alteromonadaceae</taxon>
        <taxon>Alishewanella</taxon>
    </lineage>
</organism>
<sequence>MTNHNLVWYKKVYAAAKAQPWRIVLALLLLVIAIYYFIQPDIFLGLLALNAALQALYLGVFPQKQFEQEFVPDVMAELKIEQDWLHVKQRQFKVADIKSVALDQLDNENAFIDFPFNVYRAAAMRFPASQLPTVKAWVQQHLPQAEIIR</sequence>
<feature type="transmembrane region" description="Helical" evidence="1">
    <location>
        <begin position="44"/>
        <end position="61"/>
    </location>
</feature>
<keyword evidence="1" id="KW-0812">Transmembrane</keyword>
<evidence type="ECO:0000313" key="2">
    <source>
        <dbReference type="EMBL" id="GHG58751.1"/>
    </source>
</evidence>
<feature type="transmembrane region" description="Helical" evidence="1">
    <location>
        <begin position="21"/>
        <end position="38"/>
    </location>
</feature>
<dbReference type="RefSeq" id="WP_189429141.1">
    <property type="nucleotide sequence ID" value="NZ_BNAO01000001.1"/>
</dbReference>
<comment type="caution">
    <text evidence="2">The sequence shown here is derived from an EMBL/GenBank/DDBJ whole genome shotgun (WGS) entry which is preliminary data.</text>
</comment>
<dbReference type="EMBL" id="BNAO01000001">
    <property type="protein sequence ID" value="GHG58751.1"/>
    <property type="molecule type" value="Genomic_DNA"/>
</dbReference>
<dbReference type="Proteomes" id="UP000659697">
    <property type="component" value="Unassembled WGS sequence"/>
</dbReference>
<evidence type="ECO:0000256" key="1">
    <source>
        <dbReference type="SAM" id="Phobius"/>
    </source>
</evidence>
<name>A0ABQ3KUG2_9ALTE</name>
<evidence type="ECO:0000313" key="3">
    <source>
        <dbReference type="Proteomes" id="UP000659697"/>
    </source>
</evidence>
<reference evidence="3" key="1">
    <citation type="journal article" date="2019" name="Int. J. Syst. Evol. Microbiol.">
        <title>The Global Catalogue of Microorganisms (GCM) 10K type strain sequencing project: providing services to taxonomists for standard genome sequencing and annotation.</title>
        <authorList>
            <consortium name="The Broad Institute Genomics Platform"/>
            <consortium name="The Broad Institute Genome Sequencing Center for Infectious Disease"/>
            <person name="Wu L."/>
            <person name="Ma J."/>
        </authorList>
    </citation>
    <scope>NUCLEOTIDE SEQUENCE [LARGE SCALE GENOMIC DNA]</scope>
    <source>
        <strain evidence="3">CGMCC 1.7003</strain>
    </source>
</reference>
<protein>
    <submittedName>
        <fullName evidence="2">Uncharacterized protein</fullName>
    </submittedName>
</protein>
<gene>
    <name evidence="2" type="ORF">GCM10010919_00700</name>
</gene>